<dbReference type="GO" id="GO:0042834">
    <property type="term" value="F:peptidoglycan binding"/>
    <property type="evidence" value="ECO:0007669"/>
    <property type="project" value="Ensembl"/>
</dbReference>
<evidence type="ECO:0000256" key="3">
    <source>
        <dbReference type="ARBA" id="ARBA00018385"/>
    </source>
</evidence>
<dbReference type="GO" id="GO:0009253">
    <property type="term" value="P:peptidoglycan catabolic process"/>
    <property type="evidence" value="ECO:0007669"/>
    <property type="project" value="InterPro"/>
</dbReference>
<comment type="similarity">
    <text evidence="2">Belongs to the N-acetylmuramoyl-L-alanine amidase 2 family.</text>
</comment>
<feature type="signal peptide" evidence="8">
    <location>
        <begin position="1"/>
        <end position="21"/>
    </location>
</feature>
<dbReference type="GO" id="GO:0030544">
    <property type="term" value="F:Hsp70 protein binding"/>
    <property type="evidence" value="ECO:0007669"/>
    <property type="project" value="Ensembl"/>
</dbReference>
<dbReference type="GO" id="GO:0050830">
    <property type="term" value="P:defense response to Gram-positive bacterium"/>
    <property type="evidence" value="ECO:0007669"/>
    <property type="project" value="Ensembl"/>
</dbReference>
<dbReference type="GO" id="GO:0061844">
    <property type="term" value="P:antimicrobial humoral immune response mediated by antimicrobial peptide"/>
    <property type="evidence" value="ECO:0007669"/>
    <property type="project" value="Ensembl"/>
</dbReference>
<evidence type="ECO:0000256" key="8">
    <source>
        <dbReference type="SAM" id="SignalP"/>
    </source>
</evidence>
<dbReference type="GO" id="GO:0060090">
    <property type="term" value="F:molecular adaptor activity"/>
    <property type="evidence" value="ECO:0007669"/>
    <property type="project" value="Ensembl"/>
</dbReference>
<feature type="domain" description="N-acetylmuramoyl-L-alanine amidase" evidence="9">
    <location>
        <begin position="41"/>
        <end position="177"/>
    </location>
</feature>
<dbReference type="PANTHER" id="PTHR11022">
    <property type="entry name" value="PEPTIDOGLYCAN RECOGNITION PROTEIN"/>
    <property type="match status" value="1"/>
</dbReference>
<dbReference type="GO" id="GO:0008270">
    <property type="term" value="F:zinc ion binding"/>
    <property type="evidence" value="ECO:0007669"/>
    <property type="project" value="InterPro"/>
</dbReference>
<protein>
    <recommendedName>
        <fullName evidence="3">Peptidoglycan recognition protein 1</fullName>
    </recommendedName>
</protein>
<dbReference type="GO" id="GO:0008745">
    <property type="term" value="F:N-acetylmuramoyl-L-alanine amidase activity"/>
    <property type="evidence" value="ECO:0007669"/>
    <property type="project" value="InterPro"/>
</dbReference>
<accession>A0A8C0E3H5</accession>
<keyword evidence="4" id="KW-0964">Secreted</keyword>
<sequence length="193" mass="21608">MTRRRALLAWALLGLLGLGAAQEASVSCIPIVPRRGWKALTSEWNQRLRRPVRYVVVSHAAGSAWDTPASCLKQVQNVQHYHVRTLGGYDVGYNFLMGEDRLQYEGRGWNTLGAHSGPTWNPIPLGISFMGNYMDRVPPPRAIRAAQSLLACGVAQGFLTPSYEVKGHQDVQMLSPGNQLYEIIQQWSHYHRV</sequence>
<evidence type="ECO:0000256" key="6">
    <source>
        <dbReference type="ARBA" id="ARBA00022859"/>
    </source>
</evidence>
<dbReference type="SUPFAM" id="SSF55846">
    <property type="entry name" value="N-acetylmuramoyl-L-alanine amidase-like"/>
    <property type="match status" value="1"/>
</dbReference>
<proteinExistence type="inferred from homology"/>
<name>A0A8C0E3H5_BALMU</name>
<evidence type="ECO:0000256" key="4">
    <source>
        <dbReference type="ARBA" id="ARBA00022525"/>
    </source>
</evidence>
<dbReference type="InterPro" id="IPR002502">
    <property type="entry name" value="Amidase_domain"/>
</dbReference>
<dbReference type="InterPro" id="IPR015510">
    <property type="entry name" value="PGRP"/>
</dbReference>
<dbReference type="GeneTree" id="ENSGT00940000161006"/>
<dbReference type="FunFam" id="3.40.80.10:FF:000001">
    <property type="entry name" value="Peptidoglycan recognition protein 1"/>
    <property type="match status" value="1"/>
</dbReference>
<dbReference type="InterPro" id="IPR006619">
    <property type="entry name" value="PGRP_domain_met/bac"/>
</dbReference>
<keyword evidence="7" id="KW-0044">Antibiotic</keyword>
<reference evidence="11" key="1">
    <citation type="submission" date="2023-09" db="UniProtKB">
        <authorList>
            <consortium name="Ensembl"/>
        </authorList>
    </citation>
    <scope>IDENTIFICATION</scope>
</reference>
<dbReference type="InterPro" id="IPR036505">
    <property type="entry name" value="Amidase/PGRP_sf"/>
</dbReference>
<keyword evidence="6" id="KW-0391">Immunity</keyword>
<dbReference type="GO" id="GO:0016045">
    <property type="term" value="P:detection of bacterium"/>
    <property type="evidence" value="ECO:0007669"/>
    <property type="project" value="Ensembl"/>
</dbReference>
<evidence type="ECO:0000256" key="2">
    <source>
        <dbReference type="ARBA" id="ARBA00007553"/>
    </source>
</evidence>
<dbReference type="Ensembl" id="ENSBMST00010032082.1">
    <property type="protein sequence ID" value="ENSBMSP00010029144.1"/>
    <property type="gene ID" value="ENSBMSG00010021143.1"/>
</dbReference>
<evidence type="ECO:0000313" key="11">
    <source>
        <dbReference type="Ensembl" id="ENSBMSP00010029144.1"/>
    </source>
</evidence>
<dbReference type="PANTHER" id="PTHR11022:SF58">
    <property type="entry name" value="PEPTIDOGLYCAN RECOGNITION PROTEIN 1"/>
    <property type="match status" value="1"/>
</dbReference>
<feature type="domain" description="Peptidoglycan recognition protein family" evidence="10">
    <location>
        <begin position="29"/>
        <end position="172"/>
    </location>
</feature>
<dbReference type="GO" id="GO:0005615">
    <property type="term" value="C:extracellular space"/>
    <property type="evidence" value="ECO:0007669"/>
    <property type="project" value="Ensembl"/>
</dbReference>
<evidence type="ECO:0000256" key="5">
    <source>
        <dbReference type="ARBA" id="ARBA00022529"/>
    </source>
</evidence>
<evidence type="ECO:0000256" key="7">
    <source>
        <dbReference type="ARBA" id="ARBA00023022"/>
    </source>
</evidence>
<evidence type="ECO:0000256" key="1">
    <source>
        <dbReference type="ARBA" id="ARBA00004613"/>
    </source>
</evidence>
<keyword evidence="5" id="KW-0929">Antimicrobial</keyword>
<comment type="subcellular location">
    <subcellularLocation>
        <location evidence="1">Secreted</location>
    </subcellularLocation>
</comment>
<dbReference type="CDD" id="cd06583">
    <property type="entry name" value="PGRP"/>
    <property type="match status" value="1"/>
</dbReference>
<dbReference type="GO" id="GO:0048018">
    <property type="term" value="F:receptor ligand activity"/>
    <property type="evidence" value="ECO:0007669"/>
    <property type="project" value="Ensembl"/>
</dbReference>
<dbReference type="SMART" id="SM00701">
    <property type="entry name" value="PGRP"/>
    <property type="match status" value="1"/>
</dbReference>
<evidence type="ECO:0000259" key="9">
    <source>
        <dbReference type="SMART" id="SM00644"/>
    </source>
</evidence>
<dbReference type="SMART" id="SM00644">
    <property type="entry name" value="Ami_2"/>
    <property type="match status" value="1"/>
</dbReference>
<dbReference type="Pfam" id="PF01510">
    <property type="entry name" value="Amidase_2"/>
    <property type="match status" value="1"/>
</dbReference>
<dbReference type="OMA" id="CCSPIVP"/>
<dbReference type="AlphaFoldDB" id="A0A8C0E3H5"/>
<organism evidence="11">
    <name type="scientific">Balaenoptera musculus</name>
    <name type="common">Blue whale</name>
    <dbReference type="NCBI Taxonomy" id="9771"/>
    <lineage>
        <taxon>Eukaryota</taxon>
        <taxon>Metazoa</taxon>
        <taxon>Chordata</taxon>
        <taxon>Craniata</taxon>
        <taxon>Vertebrata</taxon>
        <taxon>Euteleostomi</taxon>
        <taxon>Mammalia</taxon>
        <taxon>Eutheria</taxon>
        <taxon>Laurasiatheria</taxon>
        <taxon>Artiodactyla</taxon>
        <taxon>Whippomorpha</taxon>
        <taxon>Cetacea</taxon>
        <taxon>Mysticeti</taxon>
        <taxon>Balaenopteridae</taxon>
        <taxon>Balaenoptera</taxon>
    </lineage>
</organism>
<dbReference type="GO" id="GO:0031640">
    <property type="term" value="P:killing of cells of another organism"/>
    <property type="evidence" value="ECO:0007669"/>
    <property type="project" value="Ensembl"/>
</dbReference>
<keyword evidence="8" id="KW-0732">Signal</keyword>
<feature type="chain" id="PRO_5034294398" description="Peptidoglycan recognition protein 1" evidence="8">
    <location>
        <begin position="22"/>
        <end position="193"/>
    </location>
</feature>
<evidence type="ECO:0000259" key="10">
    <source>
        <dbReference type="SMART" id="SM00701"/>
    </source>
</evidence>
<dbReference type="Gene3D" id="3.40.80.10">
    <property type="entry name" value="Peptidoglycan recognition protein-like"/>
    <property type="match status" value="1"/>
</dbReference>
<gene>
    <name evidence="11" type="primary">PGLYRP1</name>
</gene>
<dbReference type="GO" id="GO:0016019">
    <property type="term" value="F:peptidoglycan immune receptor activity"/>
    <property type="evidence" value="ECO:0007669"/>
    <property type="project" value="Ensembl"/>
</dbReference>